<reference evidence="2" key="1">
    <citation type="journal article" date="2014" name="Int. J. Syst. Evol. Microbiol.">
        <title>Complete genome sequence of Corynebacterium casei LMG S-19264T (=DSM 44701T), isolated from a smear-ripened cheese.</title>
        <authorList>
            <consortium name="US DOE Joint Genome Institute (JGI-PGF)"/>
            <person name="Walter F."/>
            <person name="Albersmeier A."/>
            <person name="Kalinowski J."/>
            <person name="Ruckert C."/>
        </authorList>
    </citation>
    <scope>NUCLEOTIDE SEQUENCE</scope>
    <source>
        <strain evidence="2">CGMCC 1.12698</strain>
    </source>
</reference>
<organism evidence="2 3">
    <name type="scientific">Priestia taiwanensis</name>
    <dbReference type="NCBI Taxonomy" id="1347902"/>
    <lineage>
        <taxon>Bacteria</taxon>
        <taxon>Bacillati</taxon>
        <taxon>Bacillota</taxon>
        <taxon>Bacilli</taxon>
        <taxon>Bacillales</taxon>
        <taxon>Bacillaceae</taxon>
        <taxon>Priestia</taxon>
    </lineage>
</organism>
<gene>
    <name evidence="2" type="ORF">GCM10007140_30110</name>
</gene>
<evidence type="ECO:0008006" key="4">
    <source>
        <dbReference type="Google" id="ProtNLM"/>
    </source>
</evidence>
<evidence type="ECO:0000313" key="2">
    <source>
        <dbReference type="EMBL" id="GGE78501.1"/>
    </source>
</evidence>
<keyword evidence="1" id="KW-1133">Transmembrane helix</keyword>
<dbReference type="PANTHER" id="PTHR40040:SF1">
    <property type="entry name" value="MEMBRANE PROTEIN"/>
    <property type="match status" value="1"/>
</dbReference>
<dbReference type="Proteomes" id="UP000605259">
    <property type="component" value="Unassembled WGS sequence"/>
</dbReference>
<keyword evidence="1" id="KW-0812">Transmembrane</keyword>
<reference evidence="2" key="2">
    <citation type="submission" date="2020-09" db="EMBL/GenBank/DDBJ databases">
        <authorList>
            <person name="Sun Q."/>
            <person name="Zhou Y."/>
        </authorList>
    </citation>
    <scope>NUCLEOTIDE SEQUENCE</scope>
    <source>
        <strain evidence="2">CGMCC 1.12698</strain>
    </source>
</reference>
<dbReference type="RefSeq" id="WP_188389330.1">
    <property type="nucleotide sequence ID" value="NZ_BMFK01000003.1"/>
</dbReference>
<evidence type="ECO:0000256" key="1">
    <source>
        <dbReference type="SAM" id="Phobius"/>
    </source>
</evidence>
<dbReference type="InterPro" id="IPR055338">
    <property type="entry name" value="YqfX-like"/>
</dbReference>
<evidence type="ECO:0000313" key="3">
    <source>
        <dbReference type="Proteomes" id="UP000605259"/>
    </source>
</evidence>
<feature type="transmembrane region" description="Helical" evidence="1">
    <location>
        <begin position="85"/>
        <end position="109"/>
    </location>
</feature>
<keyword evidence="1" id="KW-0472">Membrane</keyword>
<name>A0A917ER60_9BACI</name>
<dbReference type="AlphaFoldDB" id="A0A917ER60"/>
<comment type="caution">
    <text evidence="2">The sequence shown here is derived from an EMBL/GenBank/DDBJ whole genome shotgun (WGS) entry which is preliminary data.</text>
</comment>
<dbReference type="EMBL" id="BMFK01000003">
    <property type="protein sequence ID" value="GGE78501.1"/>
    <property type="molecule type" value="Genomic_DNA"/>
</dbReference>
<protein>
    <recommendedName>
        <fullName evidence="4">DUF4190 domain-containing protein</fullName>
    </recommendedName>
</protein>
<feature type="transmembrane region" description="Helical" evidence="1">
    <location>
        <begin position="43"/>
        <end position="73"/>
    </location>
</feature>
<keyword evidence="3" id="KW-1185">Reference proteome</keyword>
<proteinExistence type="predicted"/>
<sequence length="112" mass="12229">MAKHDRNKFGNYIDDEEYGAELSPTDLRYDDNREVNTSSSGTFVGFIALALAVIGMFTYPVFFGIAAVVLGIYAVSRNSRTTGMIAIVLGAIVAIAAIFFRVAILTFLFSLF</sequence>
<dbReference type="PANTHER" id="PTHR40040">
    <property type="entry name" value="SMALL HYDROPHOBIC PROTEIN-RELATED"/>
    <property type="match status" value="1"/>
</dbReference>
<accession>A0A917ER60</accession>